<keyword evidence="2" id="KW-1185">Reference proteome</keyword>
<reference evidence="1 2" key="1">
    <citation type="submission" date="2019-10" db="EMBL/GenBank/DDBJ databases">
        <title>Rudanella paleaurantiibacter sp. nov., isolated from sludge.</title>
        <authorList>
            <person name="Xu S.Q."/>
        </authorList>
    </citation>
    <scope>NUCLEOTIDE SEQUENCE [LARGE SCALE GENOMIC DNA]</scope>
    <source>
        <strain evidence="1 2">HX-22-17</strain>
    </source>
</reference>
<name>A0A7J5TX25_9BACT</name>
<proteinExistence type="predicted"/>
<accession>A0A7J5TX25</accession>
<evidence type="ECO:0000313" key="2">
    <source>
        <dbReference type="Proteomes" id="UP000488299"/>
    </source>
</evidence>
<comment type="caution">
    <text evidence="1">The sequence shown here is derived from an EMBL/GenBank/DDBJ whole genome shotgun (WGS) entry which is preliminary data.</text>
</comment>
<protein>
    <submittedName>
        <fullName evidence="1">Uncharacterized protein</fullName>
    </submittedName>
</protein>
<organism evidence="1 2">
    <name type="scientific">Rudanella paleaurantiibacter</name>
    <dbReference type="NCBI Taxonomy" id="2614655"/>
    <lineage>
        <taxon>Bacteria</taxon>
        <taxon>Pseudomonadati</taxon>
        <taxon>Bacteroidota</taxon>
        <taxon>Cytophagia</taxon>
        <taxon>Cytophagales</taxon>
        <taxon>Cytophagaceae</taxon>
        <taxon>Rudanella</taxon>
    </lineage>
</organism>
<sequence length="504" mass="58063">MVGAQAQLEQARRLEFAVDPNVQESFDVTTLGLKGVLVTVRKGGYYPNDPAQFRFQAYSTDLKELWSAQFKADGRFEPRLSYHDQNFLYWLFQEDNTDNIQVLRVGLNDGLVETFEGDLLNGMDIHHFKVVENLAYIGGSHSTRPVVMAFSFFDRTAKVLPGLYVNHIEISSIEVDPIRREVHVLVHSQKRGCQFSVRSYGYDTKPIRTLEFGGDEHNLISGKLLTVNDDELLLIGNYSADCTPYSQGIYVTRIRHDENGPADADRIQYIEFSALQNFFKYLKPKQQQKMQARIDKRKQENRETKFRYRLLVHDPILTHDGLLLVAEVFFPQYRGNALPYAISTPRVGPSAVDRYFDSYRYTHAIVCGFDRQGNLLWDNCLPIPDMESNELVERVQVSQVEDKLVLAYPYKGEINLEVMQGNRTIRERENFSLKVGANERQKITDSEHENLAAWYGHYFLACGFQKIIDDPRQGFNAREVFYLNKLTYSLDEKPADDKASRSGK</sequence>
<evidence type="ECO:0000313" key="1">
    <source>
        <dbReference type="EMBL" id="KAB7728795.1"/>
    </source>
</evidence>
<dbReference type="AlphaFoldDB" id="A0A7J5TX25"/>
<dbReference type="EMBL" id="WELI01000007">
    <property type="protein sequence ID" value="KAB7728795.1"/>
    <property type="molecule type" value="Genomic_DNA"/>
</dbReference>
<dbReference type="Proteomes" id="UP000488299">
    <property type="component" value="Unassembled WGS sequence"/>
</dbReference>
<gene>
    <name evidence="1" type="ORF">F5984_17585</name>
</gene>